<reference evidence="3" key="1">
    <citation type="submission" date="2020-04" db="EMBL/GenBank/DDBJ databases">
        <title>Description of Shewanella salipaludis sp. nov., isolated from a salt marsh.</title>
        <authorList>
            <person name="Park S."/>
            <person name="Yoon J.-H."/>
        </authorList>
    </citation>
    <scope>NUCLEOTIDE SEQUENCE</scope>
    <source>
        <strain evidence="3">SHSM-M6</strain>
    </source>
</reference>
<feature type="chain" id="PRO_5036869286" evidence="1">
    <location>
        <begin position="23"/>
        <end position="325"/>
    </location>
</feature>
<gene>
    <name evidence="3" type="ORF">HC757_12105</name>
</gene>
<dbReference type="RefSeq" id="WP_169564730.1">
    <property type="nucleotide sequence ID" value="NZ_JAAXYH010000008.1"/>
</dbReference>
<comment type="caution">
    <text evidence="3">The sequence shown here is derived from an EMBL/GenBank/DDBJ whole genome shotgun (WGS) entry which is preliminary data.</text>
</comment>
<feature type="domain" description="Peptidase M28" evidence="2">
    <location>
        <begin position="102"/>
        <end position="312"/>
    </location>
</feature>
<organism evidence="3 4">
    <name type="scientific">Shewanella salipaludis</name>
    <dbReference type="NCBI Taxonomy" id="2723052"/>
    <lineage>
        <taxon>Bacteria</taxon>
        <taxon>Pseudomonadati</taxon>
        <taxon>Pseudomonadota</taxon>
        <taxon>Gammaproteobacteria</taxon>
        <taxon>Alteromonadales</taxon>
        <taxon>Shewanellaceae</taxon>
        <taxon>Shewanella</taxon>
    </lineage>
</organism>
<accession>A0A972JJ97</accession>
<evidence type="ECO:0000256" key="1">
    <source>
        <dbReference type="SAM" id="SignalP"/>
    </source>
</evidence>
<evidence type="ECO:0000313" key="3">
    <source>
        <dbReference type="EMBL" id="NMH65903.1"/>
    </source>
</evidence>
<dbReference type="Pfam" id="PF04389">
    <property type="entry name" value="Peptidase_M28"/>
    <property type="match status" value="1"/>
</dbReference>
<dbReference type="PANTHER" id="PTHR12147">
    <property type="entry name" value="METALLOPEPTIDASE M28 FAMILY MEMBER"/>
    <property type="match status" value="1"/>
</dbReference>
<dbReference type="Proteomes" id="UP000737113">
    <property type="component" value="Unassembled WGS sequence"/>
</dbReference>
<dbReference type="SUPFAM" id="SSF53187">
    <property type="entry name" value="Zn-dependent exopeptidases"/>
    <property type="match status" value="1"/>
</dbReference>
<evidence type="ECO:0000259" key="2">
    <source>
        <dbReference type="Pfam" id="PF04389"/>
    </source>
</evidence>
<dbReference type="PANTHER" id="PTHR12147:SF26">
    <property type="entry name" value="PEPTIDASE M28 DOMAIN-CONTAINING PROTEIN"/>
    <property type="match status" value="1"/>
</dbReference>
<sequence length="325" mass="36177">MPMYRALLLTLFLGQLLGCAHVQPSCSARPTQVWADLPQLEADIRVLTSDELAGRKTGTQGAALTRAYLSQRFADIGLQPWQPEFAVPFSYEAGFSERQGVNLVGLLPAGVPSRHWRILVAHYDHLGGQGTRIYHGADDNASGVAALLQLAARARHLRQASGAMTDTNLMFVATDAEEPGLYGSRALVEQLKQRLPKAKFELMVNLDMIGHPSHPYGIYLEGSRNFNQFARFRPRLSAANGLCIRLSHPRAIGRSVERVDWLRASDHYPFHRAGIPWLYFGVPPHAYYHTPDDTPDKIDLPFLGAVTESAFELIQINREFLTNLP</sequence>
<dbReference type="GO" id="GO:0006508">
    <property type="term" value="P:proteolysis"/>
    <property type="evidence" value="ECO:0007669"/>
    <property type="project" value="InterPro"/>
</dbReference>
<dbReference type="Gene3D" id="3.40.630.10">
    <property type="entry name" value="Zn peptidases"/>
    <property type="match status" value="1"/>
</dbReference>
<dbReference type="AlphaFoldDB" id="A0A972JJ97"/>
<proteinExistence type="predicted"/>
<dbReference type="InterPro" id="IPR007484">
    <property type="entry name" value="Peptidase_M28"/>
</dbReference>
<keyword evidence="4" id="KW-1185">Reference proteome</keyword>
<dbReference type="InterPro" id="IPR045175">
    <property type="entry name" value="M28_fam"/>
</dbReference>
<evidence type="ECO:0000313" key="4">
    <source>
        <dbReference type="Proteomes" id="UP000737113"/>
    </source>
</evidence>
<keyword evidence="1" id="KW-0732">Signal</keyword>
<dbReference type="EMBL" id="JAAXYH010000008">
    <property type="protein sequence ID" value="NMH65903.1"/>
    <property type="molecule type" value="Genomic_DNA"/>
</dbReference>
<dbReference type="GO" id="GO:0008235">
    <property type="term" value="F:metalloexopeptidase activity"/>
    <property type="evidence" value="ECO:0007669"/>
    <property type="project" value="InterPro"/>
</dbReference>
<name>A0A972JJ97_9GAMM</name>
<protein>
    <submittedName>
        <fullName evidence="3">M28 family peptidase</fullName>
    </submittedName>
</protein>
<feature type="signal peptide" evidence="1">
    <location>
        <begin position="1"/>
        <end position="22"/>
    </location>
</feature>